<comment type="caution">
    <text evidence="2">The sequence shown here is derived from an EMBL/GenBank/DDBJ whole genome shotgun (WGS) entry which is preliminary data.</text>
</comment>
<reference evidence="2 3" key="1">
    <citation type="submission" date="2023-08" db="EMBL/GenBank/DDBJ databases">
        <title>A Necator americanus chromosomal reference genome.</title>
        <authorList>
            <person name="Ilik V."/>
            <person name="Petrzelkova K.J."/>
            <person name="Pardy F."/>
            <person name="Fuh T."/>
            <person name="Niatou-Singa F.S."/>
            <person name="Gouil Q."/>
            <person name="Baker L."/>
            <person name="Ritchie M.E."/>
            <person name="Jex A.R."/>
            <person name="Gazzola D."/>
            <person name="Li H."/>
            <person name="Toshio Fujiwara R."/>
            <person name="Zhan B."/>
            <person name="Aroian R.V."/>
            <person name="Pafco B."/>
            <person name="Schwarz E.M."/>
        </authorList>
    </citation>
    <scope>NUCLEOTIDE SEQUENCE [LARGE SCALE GENOMIC DNA]</scope>
    <source>
        <strain evidence="2 3">Aroian</strain>
        <tissue evidence="2">Whole animal</tissue>
    </source>
</reference>
<feature type="region of interest" description="Disordered" evidence="1">
    <location>
        <begin position="1"/>
        <end position="40"/>
    </location>
</feature>
<proteinExistence type="predicted"/>
<evidence type="ECO:0000313" key="2">
    <source>
        <dbReference type="EMBL" id="KAK6746288.1"/>
    </source>
</evidence>
<protein>
    <submittedName>
        <fullName evidence="2">Uncharacterized protein</fullName>
    </submittedName>
</protein>
<dbReference type="EMBL" id="JAVFWL010000003">
    <property type="protein sequence ID" value="KAK6746288.1"/>
    <property type="molecule type" value="Genomic_DNA"/>
</dbReference>
<dbReference type="Proteomes" id="UP001303046">
    <property type="component" value="Unassembled WGS sequence"/>
</dbReference>
<keyword evidence="3" id="KW-1185">Reference proteome</keyword>
<gene>
    <name evidence="2" type="primary">Necator_chrIII.g13181</name>
    <name evidence="2" type="ORF">RB195_012414</name>
</gene>
<evidence type="ECO:0000313" key="3">
    <source>
        <dbReference type="Proteomes" id="UP001303046"/>
    </source>
</evidence>
<feature type="compositionally biased region" description="Acidic residues" evidence="1">
    <location>
        <begin position="20"/>
        <end position="31"/>
    </location>
</feature>
<sequence>MSSLRRAEPRPSLQRLAPVLEEDGDEDEESGDDRNSFEENDCDMLQSRHLLSTSYANTTIVAMPGPSSTSTSRGVTGRRRASAFVRRVSMAIPTLTADPVPFSAVSIVLE</sequence>
<name>A0ABR1D8H2_NECAM</name>
<organism evidence="2 3">
    <name type="scientific">Necator americanus</name>
    <name type="common">Human hookworm</name>
    <dbReference type="NCBI Taxonomy" id="51031"/>
    <lineage>
        <taxon>Eukaryota</taxon>
        <taxon>Metazoa</taxon>
        <taxon>Ecdysozoa</taxon>
        <taxon>Nematoda</taxon>
        <taxon>Chromadorea</taxon>
        <taxon>Rhabditida</taxon>
        <taxon>Rhabditina</taxon>
        <taxon>Rhabditomorpha</taxon>
        <taxon>Strongyloidea</taxon>
        <taxon>Ancylostomatidae</taxon>
        <taxon>Bunostominae</taxon>
        <taxon>Necator</taxon>
    </lineage>
</organism>
<accession>A0ABR1D8H2</accession>
<evidence type="ECO:0000256" key="1">
    <source>
        <dbReference type="SAM" id="MobiDB-lite"/>
    </source>
</evidence>